<sequence>MKVISKQKITLVNDRQGLLEEHIQIEITVERKDSVSKTYTIKTVDSIVLNKGTENESTMSYFNRSGQVQEKIYTKTYAEFDEQKEILLSYFPSELTGSELDDHLLQMGLLYNLGTDPIYGLKGDQWEPK</sequence>
<name>A0A2U1JWY4_9FLAO</name>
<dbReference type="Proteomes" id="UP000245618">
    <property type="component" value="Unassembled WGS sequence"/>
</dbReference>
<accession>A0A2U1JWY4</accession>
<dbReference type="EMBL" id="QCZH01000006">
    <property type="protein sequence ID" value="PWA09505.1"/>
    <property type="molecule type" value="Genomic_DNA"/>
</dbReference>
<dbReference type="AlphaFoldDB" id="A0A2U1JWY4"/>
<organism evidence="1 2">
    <name type="scientific">Flavobacterium laiguense</name>
    <dbReference type="NCBI Taxonomy" id="2169409"/>
    <lineage>
        <taxon>Bacteria</taxon>
        <taxon>Pseudomonadati</taxon>
        <taxon>Bacteroidota</taxon>
        <taxon>Flavobacteriia</taxon>
        <taxon>Flavobacteriales</taxon>
        <taxon>Flavobacteriaceae</taxon>
        <taxon>Flavobacterium</taxon>
    </lineage>
</organism>
<dbReference type="RefSeq" id="WP_116762126.1">
    <property type="nucleotide sequence ID" value="NZ_QCZH01000006.1"/>
</dbReference>
<reference evidence="1 2" key="1">
    <citation type="submission" date="2018-04" db="EMBL/GenBank/DDBJ databases">
        <title>Flavobacterium sp. nov., isolated from glacier ice.</title>
        <authorList>
            <person name="Liu Q."/>
            <person name="Xin Y.-H."/>
        </authorList>
    </citation>
    <scope>NUCLEOTIDE SEQUENCE [LARGE SCALE GENOMIC DNA]</scope>
    <source>
        <strain evidence="1 2">LB2P30</strain>
    </source>
</reference>
<evidence type="ECO:0000313" key="1">
    <source>
        <dbReference type="EMBL" id="PWA09505.1"/>
    </source>
</evidence>
<protein>
    <submittedName>
        <fullName evidence="1">Uncharacterized protein</fullName>
    </submittedName>
</protein>
<comment type="caution">
    <text evidence="1">The sequence shown here is derived from an EMBL/GenBank/DDBJ whole genome shotgun (WGS) entry which is preliminary data.</text>
</comment>
<keyword evidence="2" id="KW-1185">Reference proteome</keyword>
<gene>
    <name evidence="1" type="ORF">DB891_07425</name>
</gene>
<evidence type="ECO:0000313" key="2">
    <source>
        <dbReference type="Proteomes" id="UP000245618"/>
    </source>
</evidence>
<proteinExistence type="predicted"/>